<dbReference type="RefSeq" id="WP_230561587.1">
    <property type="nucleotide sequence ID" value="NZ_JAJITC010000006.1"/>
</dbReference>
<dbReference type="SUPFAM" id="SSF46894">
    <property type="entry name" value="C-terminal effector domain of the bipartite response regulators"/>
    <property type="match status" value="1"/>
</dbReference>
<evidence type="ECO:0000256" key="3">
    <source>
        <dbReference type="ARBA" id="ARBA00023163"/>
    </source>
</evidence>
<dbReference type="EMBL" id="JAJITC010000006">
    <property type="protein sequence ID" value="MCC8402724.1"/>
    <property type="molecule type" value="Genomic_DNA"/>
</dbReference>
<dbReference type="PRINTS" id="PR00038">
    <property type="entry name" value="HTHLUXR"/>
</dbReference>
<keyword evidence="8" id="KW-1185">Reference proteome</keyword>
<dbReference type="Gene3D" id="3.40.50.2300">
    <property type="match status" value="1"/>
</dbReference>
<dbReference type="InterPro" id="IPR001789">
    <property type="entry name" value="Sig_transdc_resp-reg_receiver"/>
</dbReference>
<dbReference type="Pfam" id="PF00072">
    <property type="entry name" value="Response_reg"/>
    <property type="match status" value="1"/>
</dbReference>
<dbReference type="CDD" id="cd06170">
    <property type="entry name" value="LuxR_C_like"/>
    <property type="match status" value="1"/>
</dbReference>
<evidence type="ECO:0000259" key="5">
    <source>
        <dbReference type="PROSITE" id="PS50043"/>
    </source>
</evidence>
<dbReference type="SMART" id="SM00421">
    <property type="entry name" value="HTH_LUXR"/>
    <property type="match status" value="1"/>
</dbReference>
<feature type="domain" description="HTH luxR-type" evidence="5">
    <location>
        <begin position="141"/>
        <end position="206"/>
    </location>
</feature>
<dbReference type="InterPro" id="IPR000792">
    <property type="entry name" value="Tscrpt_reg_LuxR_C"/>
</dbReference>
<dbReference type="SMART" id="SM00448">
    <property type="entry name" value="REC"/>
    <property type="match status" value="1"/>
</dbReference>
<keyword evidence="2" id="KW-0238">DNA-binding</keyword>
<name>A0ABS8KD85_9BURK</name>
<dbReference type="InterPro" id="IPR016032">
    <property type="entry name" value="Sig_transdc_resp-reg_C-effctor"/>
</dbReference>
<evidence type="ECO:0000256" key="1">
    <source>
        <dbReference type="ARBA" id="ARBA00023015"/>
    </source>
</evidence>
<dbReference type="SUPFAM" id="SSF52172">
    <property type="entry name" value="CheY-like"/>
    <property type="match status" value="1"/>
</dbReference>
<protein>
    <submittedName>
        <fullName evidence="7">Response regulator</fullName>
    </submittedName>
</protein>
<dbReference type="Proteomes" id="UP001430614">
    <property type="component" value="Unassembled WGS sequence"/>
</dbReference>
<dbReference type="PROSITE" id="PS50110">
    <property type="entry name" value="RESPONSE_REGULATORY"/>
    <property type="match status" value="1"/>
</dbReference>
<keyword evidence="1" id="KW-0805">Transcription regulation</keyword>
<dbReference type="PROSITE" id="PS00622">
    <property type="entry name" value="HTH_LUXR_1"/>
    <property type="match status" value="1"/>
</dbReference>
<reference evidence="7 8" key="1">
    <citation type="submission" date="2021-11" db="EMBL/GenBank/DDBJ databases">
        <authorList>
            <person name="Oh E.-T."/>
            <person name="Kim S.-B."/>
        </authorList>
    </citation>
    <scope>NUCLEOTIDE SEQUENCE [LARGE SCALE GENOMIC DNA]</scope>
    <source>
        <strain evidence="7 8">MMS20-SJTN17</strain>
    </source>
</reference>
<dbReference type="PANTHER" id="PTHR44688:SF16">
    <property type="entry name" value="DNA-BINDING TRANSCRIPTIONAL ACTIVATOR DEVR_DOSR"/>
    <property type="match status" value="1"/>
</dbReference>
<sequence>MPDSVPKTDAKAVVYIVDDDPAMRASLDTLLRSVGLRVAVFGSTAELRAAEWENVASCLLLDVRLRGESGLVYQQAEDRPSIPIVFMTGFADVEVCRKALKGGAVDFLVKPFADQELIDAVNSALSLDARRRTQEDTRSRLQQSFDLLTRREREVLSYVISGALNKQIASYLGLSVITVKLHRASVMRKMNASSLADLVRKSETIGVRRPAASLDMATQY</sequence>
<accession>A0ABS8KD85</accession>
<feature type="domain" description="Response regulatory" evidence="6">
    <location>
        <begin position="13"/>
        <end position="125"/>
    </location>
</feature>
<dbReference type="InterPro" id="IPR036388">
    <property type="entry name" value="WH-like_DNA-bd_sf"/>
</dbReference>
<dbReference type="InterPro" id="IPR011006">
    <property type="entry name" value="CheY-like_superfamily"/>
</dbReference>
<evidence type="ECO:0000256" key="2">
    <source>
        <dbReference type="ARBA" id="ARBA00023125"/>
    </source>
</evidence>
<feature type="modified residue" description="4-aspartylphosphate" evidence="4">
    <location>
        <position position="62"/>
    </location>
</feature>
<gene>
    <name evidence="7" type="ORF">LJ655_12635</name>
</gene>
<dbReference type="PROSITE" id="PS50043">
    <property type="entry name" value="HTH_LUXR_2"/>
    <property type="match status" value="1"/>
</dbReference>
<dbReference type="Pfam" id="PF00196">
    <property type="entry name" value="GerE"/>
    <property type="match status" value="1"/>
</dbReference>
<organism evidence="7 8">
    <name type="scientific">Paraburkholderia translucens</name>
    <dbReference type="NCBI Taxonomy" id="2886945"/>
    <lineage>
        <taxon>Bacteria</taxon>
        <taxon>Pseudomonadati</taxon>
        <taxon>Pseudomonadota</taxon>
        <taxon>Betaproteobacteria</taxon>
        <taxon>Burkholderiales</taxon>
        <taxon>Burkholderiaceae</taxon>
        <taxon>Paraburkholderia</taxon>
    </lineage>
</organism>
<keyword evidence="4" id="KW-0597">Phosphoprotein</keyword>
<dbReference type="Gene3D" id="1.10.10.10">
    <property type="entry name" value="Winged helix-like DNA-binding domain superfamily/Winged helix DNA-binding domain"/>
    <property type="match status" value="1"/>
</dbReference>
<dbReference type="PANTHER" id="PTHR44688">
    <property type="entry name" value="DNA-BINDING TRANSCRIPTIONAL ACTIVATOR DEVR_DOSR"/>
    <property type="match status" value="1"/>
</dbReference>
<evidence type="ECO:0000313" key="8">
    <source>
        <dbReference type="Proteomes" id="UP001430614"/>
    </source>
</evidence>
<comment type="caution">
    <text evidence="7">The sequence shown here is derived from an EMBL/GenBank/DDBJ whole genome shotgun (WGS) entry which is preliminary data.</text>
</comment>
<keyword evidence="3" id="KW-0804">Transcription</keyword>
<evidence type="ECO:0000256" key="4">
    <source>
        <dbReference type="PROSITE-ProRule" id="PRU00169"/>
    </source>
</evidence>
<evidence type="ECO:0000259" key="6">
    <source>
        <dbReference type="PROSITE" id="PS50110"/>
    </source>
</evidence>
<proteinExistence type="predicted"/>
<evidence type="ECO:0000313" key="7">
    <source>
        <dbReference type="EMBL" id="MCC8402724.1"/>
    </source>
</evidence>